<proteinExistence type="predicted"/>
<organism evidence="3 4">
    <name type="scientific">Petrolisthes manimaculis</name>
    <dbReference type="NCBI Taxonomy" id="1843537"/>
    <lineage>
        <taxon>Eukaryota</taxon>
        <taxon>Metazoa</taxon>
        <taxon>Ecdysozoa</taxon>
        <taxon>Arthropoda</taxon>
        <taxon>Crustacea</taxon>
        <taxon>Multicrustacea</taxon>
        <taxon>Malacostraca</taxon>
        <taxon>Eumalacostraca</taxon>
        <taxon>Eucarida</taxon>
        <taxon>Decapoda</taxon>
        <taxon>Pleocyemata</taxon>
        <taxon>Anomura</taxon>
        <taxon>Galatheoidea</taxon>
        <taxon>Porcellanidae</taxon>
        <taxon>Petrolisthes</taxon>
    </lineage>
</organism>
<keyword evidence="2" id="KW-0732">Signal</keyword>
<keyword evidence="1" id="KW-0472">Membrane</keyword>
<feature type="signal peptide" evidence="2">
    <location>
        <begin position="1"/>
        <end position="23"/>
    </location>
</feature>
<evidence type="ECO:0000256" key="1">
    <source>
        <dbReference type="SAM" id="Phobius"/>
    </source>
</evidence>
<keyword evidence="1" id="KW-1133">Transmembrane helix</keyword>
<name>A0AAE1QIU0_9EUCA</name>
<protein>
    <submittedName>
        <fullName evidence="3">Uncharacterized protein</fullName>
    </submittedName>
</protein>
<reference evidence="3" key="1">
    <citation type="submission" date="2023-11" db="EMBL/GenBank/DDBJ databases">
        <title>Genome assemblies of two species of porcelain crab, Petrolisthes cinctipes and Petrolisthes manimaculis (Anomura: Porcellanidae).</title>
        <authorList>
            <person name="Angst P."/>
        </authorList>
    </citation>
    <scope>NUCLEOTIDE SEQUENCE</scope>
    <source>
        <strain evidence="3">PB745_02</strain>
        <tissue evidence="3">Gill</tissue>
    </source>
</reference>
<keyword evidence="4" id="KW-1185">Reference proteome</keyword>
<dbReference type="EMBL" id="JAWZYT010000127">
    <property type="protein sequence ID" value="KAK4327729.1"/>
    <property type="molecule type" value="Genomic_DNA"/>
</dbReference>
<dbReference type="AlphaFoldDB" id="A0AAE1QIU0"/>
<sequence length="88" mass="10058">MSLALQWLMEAGLVSYWIDDVIADRVRETRRQQTHTEDDNISISTQERDGNQVVLRLTHLQGAFLMLILGHGIGCVAFILEYIFRGPN</sequence>
<evidence type="ECO:0000256" key="2">
    <source>
        <dbReference type="SAM" id="SignalP"/>
    </source>
</evidence>
<dbReference type="Proteomes" id="UP001292094">
    <property type="component" value="Unassembled WGS sequence"/>
</dbReference>
<keyword evidence="1" id="KW-0812">Transmembrane</keyword>
<gene>
    <name evidence="3" type="ORF">Pmani_001772</name>
</gene>
<feature type="transmembrane region" description="Helical" evidence="1">
    <location>
        <begin position="63"/>
        <end position="84"/>
    </location>
</feature>
<comment type="caution">
    <text evidence="3">The sequence shown here is derived from an EMBL/GenBank/DDBJ whole genome shotgun (WGS) entry which is preliminary data.</text>
</comment>
<evidence type="ECO:0000313" key="4">
    <source>
        <dbReference type="Proteomes" id="UP001292094"/>
    </source>
</evidence>
<evidence type="ECO:0000313" key="3">
    <source>
        <dbReference type="EMBL" id="KAK4327729.1"/>
    </source>
</evidence>
<feature type="chain" id="PRO_5042001230" evidence="2">
    <location>
        <begin position="24"/>
        <end position="88"/>
    </location>
</feature>
<accession>A0AAE1QIU0</accession>